<feature type="domain" description="RNA-binding S4" evidence="12">
    <location>
        <begin position="125"/>
        <end position="185"/>
    </location>
</feature>
<keyword evidence="7" id="KW-0687">Ribonucleoprotein</keyword>
<evidence type="ECO:0000259" key="12">
    <source>
        <dbReference type="SMART" id="SM00363"/>
    </source>
</evidence>
<keyword evidence="5" id="KW-0689">Ribosomal protein</keyword>
<dbReference type="Gene3D" id="3.10.290.10">
    <property type="entry name" value="RNA-binding S4 domain"/>
    <property type="match status" value="1"/>
</dbReference>
<name>A0A1B7NP59_9EURO</name>
<dbReference type="GO" id="GO:0005763">
    <property type="term" value="C:mitochondrial small ribosomal subunit"/>
    <property type="evidence" value="ECO:0007669"/>
    <property type="project" value="TreeGrafter"/>
</dbReference>
<feature type="compositionally biased region" description="Low complexity" evidence="11">
    <location>
        <begin position="388"/>
        <end position="400"/>
    </location>
</feature>
<dbReference type="PANTHER" id="PTHR11831:SF4">
    <property type="entry name" value="SMALL RIBOSOMAL SUBUNIT PROTEIN US4M"/>
    <property type="match status" value="1"/>
</dbReference>
<dbReference type="SUPFAM" id="SSF55174">
    <property type="entry name" value="Alpha-L RNA-binding motif"/>
    <property type="match status" value="1"/>
</dbReference>
<feature type="compositionally biased region" description="Basic and acidic residues" evidence="11">
    <location>
        <begin position="255"/>
        <end position="266"/>
    </location>
</feature>
<dbReference type="InterPro" id="IPR002942">
    <property type="entry name" value="S4_RNA-bd"/>
</dbReference>
<feature type="compositionally biased region" description="Polar residues" evidence="11">
    <location>
        <begin position="245"/>
        <end position="254"/>
    </location>
</feature>
<evidence type="ECO:0000313" key="13">
    <source>
        <dbReference type="EMBL" id="OAX78604.1"/>
    </source>
</evidence>
<comment type="similarity">
    <text evidence="2">Belongs to the universal ribosomal protein uS4 family.</text>
</comment>
<comment type="caution">
    <text evidence="13">The sequence shown here is derived from an EMBL/GenBank/DDBJ whole genome shotgun (WGS) entry which is preliminary data.</text>
</comment>
<evidence type="ECO:0000256" key="6">
    <source>
        <dbReference type="ARBA" id="ARBA00023128"/>
    </source>
</evidence>
<proteinExistence type="inferred from homology"/>
<dbReference type="PANTHER" id="PTHR11831">
    <property type="entry name" value="30S 40S RIBOSOMAL PROTEIN"/>
    <property type="match status" value="1"/>
</dbReference>
<evidence type="ECO:0000256" key="2">
    <source>
        <dbReference type="ARBA" id="ARBA00007465"/>
    </source>
</evidence>
<evidence type="ECO:0000256" key="5">
    <source>
        <dbReference type="ARBA" id="ARBA00022980"/>
    </source>
</evidence>
<evidence type="ECO:0000256" key="8">
    <source>
        <dbReference type="ARBA" id="ARBA00037226"/>
    </source>
</evidence>
<keyword evidence="3 10" id="KW-0699">rRNA-binding</keyword>
<dbReference type="GO" id="GO:0042274">
    <property type="term" value="P:ribosomal small subunit biogenesis"/>
    <property type="evidence" value="ECO:0007669"/>
    <property type="project" value="TreeGrafter"/>
</dbReference>
<reference evidence="13 14" key="1">
    <citation type="submission" date="2015-07" db="EMBL/GenBank/DDBJ databases">
        <title>Emmonsia species relationships and genome sequence.</title>
        <authorList>
            <person name="Cuomo C.A."/>
            <person name="Schwartz I.S."/>
            <person name="Kenyon C."/>
            <person name="de Hoog G.S."/>
            <person name="Govender N.P."/>
            <person name="Botha A."/>
            <person name="Moreno L."/>
            <person name="de Vries M."/>
            <person name="Munoz J.F."/>
            <person name="Stielow J.B."/>
        </authorList>
    </citation>
    <scope>NUCLEOTIDE SEQUENCE [LARGE SCALE GENOMIC DNA]</scope>
    <source>
        <strain evidence="13 14">CBS 136260</strain>
    </source>
</reference>
<evidence type="ECO:0000256" key="9">
    <source>
        <dbReference type="ARBA" id="ARBA00071419"/>
    </source>
</evidence>
<dbReference type="FunFam" id="3.10.290.10:FF:000025">
    <property type="entry name" value="30S ribosomal subunit S4"/>
    <property type="match status" value="1"/>
</dbReference>
<evidence type="ECO:0000256" key="4">
    <source>
        <dbReference type="ARBA" id="ARBA00022884"/>
    </source>
</evidence>
<dbReference type="PROSITE" id="PS50889">
    <property type="entry name" value="S4"/>
    <property type="match status" value="1"/>
</dbReference>
<feature type="compositionally biased region" description="Low complexity" evidence="11">
    <location>
        <begin position="203"/>
        <end position="212"/>
    </location>
</feature>
<evidence type="ECO:0000256" key="3">
    <source>
        <dbReference type="ARBA" id="ARBA00022730"/>
    </source>
</evidence>
<dbReference type="InterPro" id="IPR036986">
    <property type="entry name" value="S4_RNA-bd_sf"/>
</dbReference>
<feature type="region of interest" description="Disordered" evidence="11">
    <location>
        <begin position="182"/>
        <end position="266"/>
    </location>
</feature>
<dbReference type="STRING" id="1658172.A0A1B7NP59"/>
<dbReference type="InterPro" id="IPR018079">
    <property type="entry name" value="Ribosomal_uS4_CS"/>
</dbReference>
<feature type="compositionally biased region" description="Low complexity" evidence="11">
    <location>
        <begin position="336"/>
        <end position="375"/>
    </location>
</feature>
<dbReference type="PROSITE" id="PS00632">
    <property type="entry name" value="RIBOSOMAL_S4"/>
    <property type="match status" value="1"/>
</dbReference>
<evidence type="ECO:0000256" key="7">
    <source>
        <dbReference type="ARBA" id="ARBA00023274"/>
    </source>
</evidence>
<comment type="function">
    <text evidence="8">Component of the mitochondrial ribosome (mitoribosome), a dedicated translation machinery responsible for the synthesis of mitochondrial genome-encoded proteins, including at least some of the essential transmembrane subunits of the mitochondrial respiratory chain. The mitoribosomes are attached to the mitochondrial inner membrane and translation products are cotranslationally integrated into the membrane.</text>
</comment>
<evidence type="ECO:0000256" key="10">
    <source>
        <dbReference type="PROSITE-ProRule" id="PRU00182"/>
    </source>
</evidence>
<dbReference type="GO" id="GO:0003735">
    <property type="term" value="F:structural constituent of ribosome"/>
    <property type="evidence" value="ECO:0007669"/>
    <property type="project" value="TreeGrafter"/>
</dbReference>
<accession>A0A1B7NP59</accession>
<dbReference type="CDD" id="cd00165">
    <property type="entry name" value="S4"/>
    <property type="match status" value="1"/>
</dbReference>
<comment type="subcellular location">
    <subcellularLocation>
        <location evidence="1">Mitochondrion</location>
    </subcellularLocation>
</comment>
<sequence>MRTNPWKLVRAGRKPAKVLQSWNKVNLYNLKNASLPFNTSKTLFQQKWMAKSLARTYHGEQVRESQWEKMFSRRLRSVVPMDANYLARNDGAIESAGRGSGLEGVGPRKAPPTPHMQMTFAPLERRLDVAIFRAMFASSTRQARQFVIHGFVTVNGKKMRYPGYLLNPGDLFQVDPERVMFATGAPKDPQQRRRGRKRRNRAPADTSAAAAEETAKTGEEAAEANAAEGTSAASTEGAEEHVAETTENAEQSSETAEKKELSPEEARHTLTRLLSQAKEIMNNKDVSAPAQRLNLNNFRKGVRQALSSTFSSTNIVEDLEAQFLQLKALADKSSSESESTTEPSSLSTSQSSSVSTTTTTTTNNNNKNNNNSSANIPESVLPTSTSIPNDKPSTKSTSSPSNPPQDPVLAAALKQAIANPSAPLDETTHPQISEEDLAVLRQALYQMHENPIDSLKPYATPWRPRDYMSAFAFIPRYLEVNQNICAAVYLRHPVAKPGRSEVPSPYPDAVNGAAFVWYLRRR</sequence>
<gene>
    <name evidence="13" type="ORF">ACJ72_07087</name>
</gene>
<dbReference type="GO" id="GO:0019843">
    <property type="term" value="F:rRNA binding"/>
    <property type="evidence" value="ECO:0007669"/>
    <property type="project" value="UniProtKB-KW"/>
</dbReference>
<evidence type="ECO:0000256" key="1">
    <source>
        <dbReference type="ARBA" id="ARBA00004173"/>
    </source>
</evidence>
<keyword evidence="6" id="KW-0496">Mitochondrion</keyword>
<dbReference type="Pfam" id="PF01479">
    <property type="entry name" value="S4"/>
    <property type="match status" value="1"/>
</dbReference>
<feature type="compositionally biased region" description="Basic residues" evidence="11">
    <location>
        <begin position="192"/>
        <end position="201"/>
    </location>
</feature>
<organism evidence="13 14">
    <name type="scientific">Emergomyces africanus</name>
    <dbReference type="NCBI Taxonomy" id="1955775"/>
    <lineage>
        <taxon>Eukaryota</taxon>
        <taxon>Fungi</taxon>
        <taxon>Dikarya</taxon>
        <taxon>Ascomycota</taxon>
        <taxon>Pezizomycotina</taxon>
        <taxon>Eurotiomycetes</taxon>
        <taxon>Eurotiomycetidae</taxon>
        <taxon>Onygenales</taxon>
        <taxon>Ajellomycetaceae</taxon>
        <taxon>Emergomyces</taxon>
    </lineage>
</organism>
<evidence type="ECO:0000313" key="14">
    <source>
        <dbReference type="Proteomes" id="UP000091918"/>
    </source>
</evidence>
<dbReference type="Proteomes" id="UP000091918">
    <property type="component" value="Unassembled WGS sequence"/>
</dbReference>
<dbReference type="InterPro" id="IPR022801">
    <property type="entry name" value="Ribosomal_uS4"/>
</dbReference>
<feature type="compositionally biased region" description="Low complexity" evidence="11">
    <location>
        <begin position="223"/>
        <end position="236"/>
    </location>
</feature>
<protein>
    <recommendedName>
        <fullName evidence="9">Small ribosomal subunit protein uS4m</fullName>
    </recommendedName>
</protein>
<feature type="region of interest" description="Disordered" evidence="11">
    <location>
        <begin position="333"/>
        <end position="407"/>
    </location>
</feature>
<keyword evidence="14" id="KW-1185">Reference proteome</keyword>
<dbReference type="OrthoDB" id="3356781at2759"/>
<dbReference type="EMBL" id="LGUA01001417">
    <property type="protein sequence ID" value="OAX78604.1"/>
    <property type="molecule type" value="Genomic_DNA"/>
</dbReference>
<evidence type="ECO:0000256" key="11">
    <source>
        <dbReference type="SAM" id="MobiDB-lite"/>
    </source>
</evidence>
<dbReference type="AlphaFoldDB" id="A0A1B7NP59"/>
<dbReference type="SMART" id="SM00363">
    <property type="entry name" value="S4"/>
    <property type="match status" value="1"/>
</dbReference>
<keyword evidence="4 10" id="KW-0694">RNA-binding</keyword>